<evidence type="ECO:0000313" key="3">
    <source>
        <dbReference type="Proteomes" id="UP000077266"/>
    </source>
</evidence>
<dbReference type="EMBL" id="KV425896">
    <property type="protein sequence ID" value="KZW01073.1"/>
    <property type="molecule type" value="Genomic_DNA"/>
</dbReference>
<reference evidence="2 3" key="1">
    <citation type="journal article" date="2016" name="Mol. Biol. Evol.">
        <title>Comparative Genomics of Early-Diverging Mushroom-Forming Fungi Provides Insights into the Origins of Lignocellulose Decay Capabilities.</title>
        <authorList>
            <person name="Nagy L.G."/>
            <person name="Riley R."/>
            <person name="Tritt A."/>
            <person name="Adam C."/>
            <person name="Daum C."/>
            <person name="Floudas D."/>
            <person name="Sun H."/>
            <person name="Yadav J.S."/>
            <person name="Pangilinan J."/>
            <person name="Larsson K.H."/>
            <person name="Matsuura K."/>
            <person name="Barry K."/>
            <person name="Labutti K."/>
            <person name="Kuo R."/>
            <person name="Ohm R.A."/>
            <person name="Bhattacharya S.S."/>
            <person name="Shirouzu T."/>
            <person name="Yoshinaga Y."/>
            <person name="Martin F.M."/>
            <person name="Grigoriev I.V."/>
            <person name="Hibbett D.S."/>
        </authorList>
    </citation>
    <scope>NUCLEOTIDE SEQUENCE [LARGE SCALE GENOMIC DNA]</scope>
    <source>
        <strain evidence="2 3">HHB12029</strain>
    </source>
</reference>
<name>A0A165NQF5_EXIGL</name>
<keyword evidence="1" id="KW-1133">Transmembrane helix</keyword>
<keyword evidence="3" id="KW-1185">Reference proteome</keyword>
<sequence>MSDDSPSAHTPMSQWLRPGNAAFVLGGVVGIVALASDLRSRVVKGLGIASAAVSILFGVYDRTKTERLTWPTLWVMLWKPCRSGQRIVRYGVRRTTRIQVRNEGHSGRTSSQCPHILPRIFGHPSGG</sequence>
<feature type="transmembrane region" description="Helical" evidence="1">
    <location>
        <begin position="15"/>
        <end position="35"/>
    </location>
</feature>
<dbReference type="AlphaFoldDB" id="A0A165NQF5"/>
<accession>A0A165NQF5</accession>
<dbReference type="Proteomes" id="UP000077266">
    <property type="component" value="Unassembled WGS sequence"/>
</dbReference>
<keyword evidence="1" id="KW-0812">Transmembrane</keyword>
<dbReference type="InParanoid" id="A0A165NQF5"/>
<protein>
    <submittedName>
        <fullName evidence="2">Uncharacterized protein</fullName>
    </submittedName>
</protein>
<proteinExistence type="predicted"/>
<evidence type="ECO:0000313" key="2">
    <source>
        <dbReference type="EMBL" id="KZW01073.1"/>
    </source>
</evidence>
<evidence type="ECO:0000256" key="1">
    <source>
        <dbReference type="SAM" id="Phobius"/>
    </source>
</evidence>
<gene>
    <name evidence="2" type="ORF">EXIGLDRAFT_99517</name>
</gene>
<keyword evidence="1" id="KW-0472">Membrane</keyword>
<organism evidence="2 3">
    <name type="scientific">Exidia glandulosa HHB12029</name>
    <dbReference type="NCBI Taxonomy" id="1314781"/>
    <lineage>
        <taxon>Eukaryota</taxon>
        <taxon>Fungi</taxon>
        <taxon>Dikarya</taxon>
        <taxon>Basidiomycota</taxon>
        <taxon>Agaricomycotina</taxon>
        <taxon>Agaricomycetes</taxon>
        <taxon>Auriculariales</taxon>
        <taxon>Exidiaceae</taxon>
        <taxon>Exidia</taxon>
    </lineage>
</organism>